<comment type="pathway">
    <text evidence="1 9 14">Porphyrin-containing compound metabolism; protoporphyrin-IX biosynthesis; 5-aminolevulinate from L-glutamyl-tRNA(Glu): step 1/2.</text>
</comment>
<comment type="function">
    <text evidence="9">Catalyzes the NADPH-dependent reduction of glutamyl-tRNA(Glu) to glutamate 1-semialdehyde (GSA).</text>
</comment>
<dbReference type="AlphaFoldDB" id="A0A1H2QKZ1"/>
<proteinExistence type="inferred from homology"/>
<dbReference type="InterPro" id="IPR036453">
    <property type="entry name" value="GluRdtase_dimer_dom_sf"/>
</dbReference>
<gene>
    <name evidence="9" type="primary">hemA</name>
    <name evidence="18" type="ORF">SAMN05421783_101322</name>
</gene>
<evidence type="ECO:0000256" key="1">
    <source>
        <dbReference type="ARBA" id="ARBA00005059"/>
    </source>
</evidence>
<dbReference type="RefSeq" id="WP_093027444.1">
    <property type="nucleotide sequence ID" value="NZ_FNNZ01000001.1"/>
</dbReference>
<dbReference type="OrthoDB" id="110209at2"/>
<feature type="binding site" evidence="9 11">
    <location>
        <position position="118"/>
    </location>
    <ligand>
        <name>substrate</name>
    </ligand>
</feature>
<dbReference type="CDD" id="cd05213">
    <property type="entry name" value="NAD_bind_Glutamyl_tRNA_reduct"/>
    <property type="match status" value="1"/>
</dbReference>
<dbReference type="GO" id="GO:0050661">
    <property type="term" value="F:NADP binding"/>
    <property type="evidence" value="ECO:0007669"/>
    <property type="project" value="InterPro"/>
</dbReference>
<feature type="binding site" evidence="9 11">
    <location>
        <begin position="49"/>
        <end position="52"/>
    </location>
    <ligand>
        <name>substrate</name>
    </ligand>
</feature>
<dbReference type="InterPro" id="IPR000343">
    <property type="entry name" value="4pyrrol_synth_GluRdtase"/>
</dbReference>
<dbReference type="PANTHER" id="PTHR43013:SF1">
    <property type="entry name" value="GLUTAMYL-TRNA REDUCTASE"/>
    <property type="match status" value="1"/>
</dbReference>
<dbReference type="Pfam" id="PF05201">
    <property type="entry name" value="GlutR_N"/>
    <property type="match status" value="1"/>
</dbReference>
<comment type="subunit">
    <text evidence="9">Homodimer.</text>
</comment>
<comment type="domain">
    <text evidence="9">Possesses an unusual extended V-shaped dimeric structure with each monomer consisting of three distinct domains arranged along a curved 'spinal' alpha-helix. The N-terminal catalytic domain specifically recognizes the glutamate moiety of the substrate. The second domain is the NADPH-binding domain, and the third C-terminal domain is responsible for dimerization.</text>
</comment>
<dbReference type="SUPFAM" id="SSF69075">
    <property type="entry name" value="Glutamyl tRNA-reductase dimerization domain"/>
    <property type="match status" value="1"/>
</dbReference>
<reference evidence="19" key="1">
    <citation type="submission" date="2016-10" db="EMBL/GenBank/DDBJ databases">
        <authorList>
            <person name="Varghese N."/>
            <person name="Submissions S."/>
        </authorList>
    </citation>
    <scope>NUCLEOTIDE SEQUENCE [LARGE SCALE GENOMIC DNA]</scope>
    <source>
        <strain evidence="19">DSM 217</strain>
    </source>
</reference>
<dbReference type="InterPro" id="IPR015895">
    <property type="entry name" value="4pyrrol_synth_GluRdtase_N"/>
</dbReference>
<evidence type="ECO:0000259" key="16">
    <source>
        <dbReference type="Pfam" id="PF01488"/>
    </source>
</evidence>
<dbReference type="PROSITE" id="PS00747">
    <property type="entry name" value="GLUTR"/>
    <property type="match status" value="1"/>
</dbReference>
<organism evidence="18 19">
    <name type="scientific">Thiocapsa roseopersicina</name>
    <dbReference type="NCBI Taxonomy" id="1058"/>
    <lineage>
        <taxon>Bacteria</taxon>
        <taxon>Pseudomonadati</taxon>
        <taxon>Pseudomonadota</taxon>
        <taxon>Gammaproteobacteria</taxon>
        <taxon>Chromatiales</taxon>
        <taxon>Chromatiaceae</taxon>
        <taxon>Thiocapsa</taxon>
    </lineage>
</organism>
<name>A0A1H2QKZ1_THIRO</name>
<evidence type="ECO:0000256" key="2">
    <source>
        <dbReference type="ARBA" id="ARBA00005916"/>
    </source>
</evidence>
<dbReference type="InterPro" id="IPR015896">
    <property type="entry name" value="4pyrrol_synth_GluRdtase_dimer"/>
</dbReference>
<evidence type="ECO:0000256" key="10">
    <source>
        <dbReference type="PIRSR" id="PIRSR000445-1"/>
    </source>
</evidence>
<feature type="domain" description="Glutamyl-tRNA reductase N-terminal" evidence="17">
    <location>
        <begin position="6"/>
        <end position="154"/>
    </location>
</feature>
<dbReference type="EMBL" id="FNNZ01000001">
    <property type="protein sequence ID" value="SDW07826.1"/>
    <property type="molecule type" value="Genomic_DNA"/>
</dbReference>
<protein>
    <recommendedName>
        <fullName evidence="8 9">Glutamyl-tRNA reductase</fullName>
        <shortName evidence="9">GluTR</shortName>
        <ecNumber evidence="3 9">1.2.1.70</ecNumber>
    </recommendedName>
</protein>
<accession>A0A1H2QKZ1</accession>
<evidence type="ECO:0000256" key="5">
    <source>
        <dbReference type="ARBA" id="ARBA00023002"/>
    </source>
</evidence>
<evidence type="ECO:0000313" key="19">
    <source>
        <dbReference type="Proteomes" id="UP000198816"/>
    </source>
</evidence>
<keyword evidence="6 9" id="KW-0627">Porphyrin biosynthesis</keyword>
<dbReference type="SUPFAM" id="SSF69742">
    <property type="entry name" value="Glutamyl tRNA-reductase catalytic, N-terminal domain"/>
    <property type="match status" value="1"/>
</dbReference>
<dbReference type="InterPro" id="IPR006151">
    <property type="entry name" value="Shikm_DH/Glu-tRNA_Rdtase"/>
</dbReference>
<evidence type="ECO:0000256" key="6">
    <source>
        <dbReference type="ARBA" id="ARBA00023244"/>
    </source>
</evidence>
<evidence type="ECO:0000256" key="7">
    <source>
        <dbReference type="ARBA" id="ARBA00047464"/>
    </source>
</evidence>
<keyword evidence="19" id="KW-1185">Reference proteome</keyword>
<dbReference type="InterPro" id="IPR036291">
    <property type="entry name" value="NAD(P)-bd_dom_sf"/>
</dbReference>
<evidence type="ECO:0000259" key="15">
    <source>
        <dbReference type="Pfam" id="PF00745"/>
    </source>
</evidence>
<feature type="domain" description="Tetrapyrrole biosynthesis glutamyl-tRNA reductase dimerisation" evidence="15">
    <location>
        <begin position="318"/>
        <end position="415"/>
    </location>
</feature>
<dbReference type="NCBIfam" id="TIGR01035">
    <property type="entry name" value="hemA"/>
    <property type="match status" value="1"/>
</dbReference>
<evidence type="ECO:0000256" key="9">
    <source>
        <dbReference type="HAMAP-Rule" id="MF_00087"/>
    </source>
</evidence>
<dbReference type="FunFam" id="3.40.50.720:FF:000031">
    <property type="entry name" value="Glutamyl-tRNA reductase"/>
    <property type="match status" value="1"/>
</dbReference>
<evidence type="ECO:0000256" key="12">
    <source>
        <dbReference type="PIRSR" id="PIRSR000445-3"/>
    </source>
</evidence>
<evidence type="ECO:0000259" key="17">
    <source>
        <dbReference type="Pfam" id="PF05201"/>
    </source>
</evidence>
<dbReference type="UniPathway" id="UPA00251">
    <property type="reaction ID" value="UER00316"/>
</dbReference>
<feature type="site" description="Important for activity" evidence="9 13">
    <location>
        <position position="97"/>
    </location>
</feature>
<evidence type="ECO:0000256" key="4">
    <source>
        <dbReference type="ARBA" id="ARBA00022857"/>
    </source>
</evidence>
<evidence type="ECO:0000256" key="14">
    <source>
        <dbReference type="RuleBase" id="RU000584"/>
    </source>
</evidence>
<dbReference type="Proteomes" id="UP000198816">
    <property type="component" value="Unassembled WGS sequence"/>
</dbReference>
<feature type="domain" description="Quinate/shikimate 5-dehydrogenase/glutamyl-tRNA reductase" evidence="16">
    <location>
        <begin position="170"/>
        <end position="304"/>
    </location>
</feature>
<dbReference type="STRING" id="1058.SAMN05421783_101322"/>
<sequence>MKLLVLGLNHKTAPVDVRERLAFGPDIIVGALRDLTNCDGIAEGVVLSTCNRTEIYCAVQDCSEEAARHWLSRFHGVEQERVGPFLYAHLGRDAVTHLLRVCSGLDSMVLGEPQILGQVKTAYQTATDCTATGKLLGRLFQHAFSVAKTVRTETAIGSSPVSVAFAAVNLARQIFSDLTQQTALLIGAGETIELAARHLHRAGIGRIIVANRTVERAHELAAQFDGYAIALAEIGNHLAEADIVIASTASPLPVLGKGTVERALKKRKHRPMFMVDIAVPRDIEPEVRELSDVYLYTIDDLQGVIDEGLRSRQAAAAQAEDIIAFHADEFMAWLRSLDAAGLIQDYRQRAEELRDDVLARAQRQLDAGKPPTEVLNYLAHTLTNKLLHAPSSRLRQAAREGEAEILVAANELFQLDPNRAISTQ</sequence>
<feature type="binding site" evidence="9 11">
    <location>
        <position position="107"/>
    </location>
    <ligand>
        <name>substrate</name>
    </ligand>
</feature>
<dbReference type="Pfam" id="PF01488">
    <property type="entry name" value="Shikimate_DH"/>
    <property type="match status" value="1"/>
</dbReference>
<feature type="active site" description="Nucleophile" evidence="9 10">
    <location>
        <position position="50"/>
    </location>
</feature>
<evidence type="ECO:0000256" key="3">
    <source>
        <dbReference type="ARBA" id="ARBA00012970"/>
    </source>
</evidence>
<dbReference type="FunFam" id="3.30.460.30:FF:000001">
    <property type="entry name" value="Glutamyl-tRNA reductase"/>
    <property type="match status" value="1"/>
</dbReference>
<dbReference type="PANTHER" id="PTHR43013">
    <property type="entry name" value="GLUTAMYL-TRNA REDUCTASE"/>
    <property type="match status" value="1"/>
</dbReference>
<dbReference type="EC" id="1.2.1.70" evidence="3 9"/>
<comment type="miscellaneous">
    <text evidence="9">During catalysis, the active site Cys acts as a nucleophile attacking the alpha-carbonyl group of tRNA-bound glutamate with the formation of a thioester intermediate between enzyme and glutamate, and the concomitant release of tRNA(Glu). The thioester intermediate is finally reduced by direct hydride transfer from NADPH, to form the product GSA.</text>
</comment>
<dbReference type="InterPro" id="IPR036343">
    <property type="entry name" value="GluRdtase_N_sf"/>
</dbReference>
<comment type="similarity">
    <text evidence="2 9 14">Belongs to the glutamyl-tRNA reductase family.</text>
</comment>
<dbReference type="PIRSF" id="PIRSF000445">
    <property type="entry name" value="4pyrrol_synth_GluRdtase"/>
    <property type="match status" value="1"/>
</dbReference>
<dbReference type="HAMAP" id="MF_00087">
    <property type="entry name" value="Glu_tRNA_reductase"/>
    <property type="match status" value="1"/>
</dbReference>
<evidence type="ECO:0000256" key="11">
    <source>
        <dbReference type="PIRSR" id="PIRSR000445-2"/>
    </source>
</evidence>
<feature type="binding site" evidence="9 12">
    <location>
        <begin position="187"/>
        <end position="192"/>
    </location>
    <ligand>
        <name>NADP(+)</name>
        <dbReference type="ChEBI" id="CHEBI:58349"/>
    </ligand>
</feature>
<feature type="binding site" evidence="9 11">
    <location>
        <begin position="112"/>
        <end position="114"/>
    </location>
    <ligand>
        <name>substrate</name>
    </ligand>
</feature>
<evidence type="ECO:0000256" key="8">
    <source>
        <dbReference type="ARBA" id="ARBA00068659"/>
    </source>
</evidence>
<dbReference type="InterPro" id="IPR018214">
    <property type="entry name" value="GluRdtase_CS"/>
</dbReference>
<keyword evidence="5 9" id="KW-0560">Oxidoreductase</keyword>
<dbReference type="Pfam" id="PF00745">
    <property type="entry name" value="GlutR_dimer"/>
    <property type="match status" value="1"/>
</dbReference>
<keyword evidence="4 9" id="KW-0521">NADP</keyword>
<dbReference type="GO" id="GO:0008883">
    <property type="term" value="F:glutamyl-tRNA reductase activity"/>
    <property type="evidence" value="ECO:0007669"/>
    <property type="project" value="UniProtKB-UniRule"/>
</dbReference>
<dbReference type="SUPFAM" id="SSF51735">
    <property type="entry name" value="NAD(P)-binding Rossmann-fold domains"/>
    <property type="match status" value="1"/>
</dbReference>
<dbReference type="GO" id="GO:0019353">
    <property type="term" value="P:protoporphyrinogen IX biosynthetic process from glutamate"/>
    <property type="evidence" value="ECO:0007669"/>
    <property type="project" value="TreeGrafter"/>
</dbReference>
<evidence type="ECO:0000313" key="18">
    <source>
        <dbReference type="EMBL" id="SDW07826.1"/>
    </source>
</evidence>
<dbReference type="Gene3D" id="3.40.50.720">
    <property type="entry name" value="NAD(P)-binding Rossmann-like Domain"/>
    <property type="match status" value="1"/>
</dbReference>
<dbReference type="Gene3D" id="3.30.460.30">
    <property type="entry name" value="Glutamyl-tRNA reductase, N-terminal domain"/>
    <property type="match status" value="1"/>
</dbReference>
<evidence type="ECO:0000256" key="13">
    <source>
        <dbReference type="PIRSR" id="PIRSR000445-4"/>
    </source>
</evidence>
<comment type="catalytic activity">
    <reaction evidence="7 9 14">
        <text>(S)-4-amino-5-oxopentanoate + tRNA(Glu) + NADP(+) = L-glutamyl-tRNA(Glu) + NADPH + H(+)</text>
        <dbReference type="Rhea" id="RHEA:12344"/>
        <dbReference type="Rhea" id="RHEA-COMP:9663"/>
        <dbReference type="Rhea" id="RHEA-COMP:9680"/>
        <dbReference type="ChEBI" id="CHEBI:15378"/>
        <dbReference type="ChEBI" id="CHEBI:57501"/>
        <dbReference type="ChEBI" id="CHEBI:57783"/>
        <dbReference type="ChEBI" id="CHEBI:58349"/>
        <dbReference type="ChEBI" id="CHEBI:78442"/>
        <dbReference type="ChEBI" id="CHEBI:78520"/>
        <dbReference type="EC" id="1.2.1.70"/>
    </reaction>
</comment>